<name>A0A9Q4ZIW0_RHOHA</name>
<dbReference type="Proteomes" id="UP000603463">
    <property type="component" value="Unassembled WGS sequence"/>
</dbReference>
<dbReference type="Pfam" id="PF19698">
    <property type="entry name" value="DUF6197"/>
    <property type="match status" value="1"/>
</dbReference>
<proteinExistence type="predicted"/>
<accession>A0A9Q4ZIW0</accession>
<dbReference type="AlphaFoldDB" id="A0A9Q4ZIW0"/>
<comment type="caution">
    <text evidence="1">The sequence shown here is derived from an EMBL/GenBank/DDBJ whole genome shotgun (WGS) entry which is preliminary data.</text>
</comment>
<dbReference type="EMBL" id="WVBC01000002">
    <property type="protein sequence ID" value="NKT77350.1"/>
    <property type="molecule type" value="Genomic_DNA"/>
</dbReference>
<protein>
    <submittedName>
        <fullName evidence="1">Uncharacterized protein</fullName>
    </submittedName>
</protein>
<gene>
    <name evidence="1" type="ORF">GS882_03870</name>
</gene>
<evidence type="ECO:0000313" key="1">
    <source>
        <dbReference type="EMBL" id="NKT77350.1"/>
    </source>
</evidence>
<sequence length="216" mass="23711">MNQNIGDLRDLAKEAGRHMKRVGWTQGAEKKRGKVSIIGAINHCETVPGDAQILHQVLHHRGRAEDWNDQAGRTEEQVVGFLKRTVIDTDTLTEVFGPQYRQVLGIVRTISAADEPDLYELSKANGKIPSRLAAYDAAWDAAHSAARDAGRDQHADYAWNAAYNDRLPDADDSALFAAADAAAAVAVRDIIPTEHYRTLTHAWRAIFGGPHPSDKA</sequence>
<evidence type="ECO:0000313" key="2">
    <source>
        <dbReference type="Proteomes" id="UP000603463"/>
    </source>
</evidence>
<organism evidence="1 2">
    <name type="scientific">Rhodococcus hoagii</name>
    <name type="common">Corynebacterium equii</name>
    <dbReference type="NCBI Taxonomy" id="43767"/>
    <lineage>
        <taxon>Bacteria</taxon>
        <taxon>Bacillati</taxon>
        <taxon>Actinomycetota</taxon>
        <taxon>Actinomycetes</taxon>
        <taxon>Mycobacteriales</taxon>
        <taxon>Nocardiaceae</taxon>
        <taxon>Prescottella</taxon>
    </lineage>
</organism>
<dbReference type="InterPro" id="IPR045677">
    <property type="entry name" value="DUF6197"/>
</dbReference>
<reference evidence="1" key="1">
    <citation type="journal article" date="2020" name="Environ. Microbiol.">
        <title>The novel and transferable erm(51) gene confers Macrolides, Lincosamides, and Streptogramins B (MLSB) resistance to clonal Rhodococcus equi in the environment.</title>
        <authorList>
            <person name="Huber L."/>
            <person name="Giguere S."/>
            <person name="Slovis N.M."/>
            <person name="Alvarez-Narvaez S."/>
            <person name="Hart K.A."/>
            <person name="Greiter M."/>
            <person name="Morris E.R.A."/>
            <person name="Cohen N.D."/>
        </authorList>
    </citation>
    <scope>NUCLEOTIDE SEQUENCE</scope>
    <source>
        <strain evidence="1">Lh_116_1</strain>
    </source>
</reference>